<evidence type="ECO:0000313" key="3">
    <source>
        <dbReference type="EMBL" id="MET3791526.1"/>
    </source>
</evidence>
<dbReference type="InterPro" id="IPR040079">
    <property type="entry name" value="Glutathione_S-Trfase"/>
</dbReference>
<dbReference type="Pfam" id="PF02798">
    <property type="entry name" value="GST_N"/>
    <property type="match status" value="1"/>
</dbReference>
<name>A0ABV2MXN0_9HYPH</name>
<dbReference type="CDD" id="cd03207">
    <property type="entry name" value="GST_C_8"/>
    <property type="match status" value="1"/>
</dbReference>
<dbReference type="PANTHER" id="PTHR44051">
    <property type="entry name" value="GLUTATHIONE S-TRANSFERASE-RELATED"/>
    <property type="match status" value="1"/>
</dbReference>
<dbReference type="RefSeq" id="WP_354193845.1">
    <property type="nucleotide sequence ID" value="NZ_JBEPML010000004.1"/>
</dbReference>
<accession>A0ABV2MXN0</accession>
<gene>
    <name evidence="3" type="ORF">ABID37_001734</name>
</gene>
<comment type="similarity">
    <text evidence="1">Belongs to the GST superfamily.</text>
</comment>
<protein>
    <submittedName>
        <fullName evidence="3">Glutathione S-transferase</fullName>
        <ecNumber evidence="3">2.5.1.18</ecNumber>
    </submittedName>
</protein>
<dbReference type="SFLD" id="SFLDS00019">
    <property type="entry name" value="Glutathione_Transferase_(cytos"/>
    <property type="match status" value="1"/>
</dbReference>
<organism evidence="3 4">
    <name type="scientific">Aquamicrobium terrae</name>
    <dbReference type="NCBI Taxonomy" id="1324945"/>
    <lineage>
        <taxon>Bacteria</taxon>
        <taxon>Pseudomonadati</taxon>
        <taxon>Pseudomonadota</taxon>
        <taxon>Alphaproteobacteria</taxon>
        <taxon>Hyphomicrobiales</taxon>
        <taxon>Phyllobacteriaceae</taxon>
        <taxon>Aquamicrobium</taxon>
    </lineage>
</organism>
<dbReference type="InterPro" id="IPR036282">
    <property type="entry name" value="Glutathione-S-Trfase_C_sf"/>
</dbReference>
<dbReference type="InterPro" id="IPR004045">
    <property type="entry name" value="Glutathione_S-Trfase_N"/>
</dbReference>
<dbReference type="EMBL" id="JBEPML010000004">
    <property type="protein sequence ID" value="MET3791526.1"/>
    <property type="molecule type" value="Genomic_DNA"/>
</dbReference>
<reference evidence="3 4" key="1">
    <citation type="submission" date="2024-06" db="EMBL/GenBank/DDBJ databases">
        <title>Genomic Encyclopedia of Type Strains, Phase IV (KMG-IV): sequencing the most valuable type-strain genomes for metagenomic binning, comparative biology and taxonomic classification.</title>
        <authorList>
            <person name="Goeker M."/>
        </authorList>
    </citation>
    <scope>NUCLEOTIDE SEQUENCE [LARGE SCALE GENOMIC DNA]</scope>
    <source>
        <strain evidence="3 4">DSM 27865</strain>
    </source>
</reference>
<dbReference type="SFLD" id="SFLDG00358">
    <property type="entry name" value="Main_(cytGST)"/>
    <property type="match status" value="1"/>
</dbReference>
<dbReference type="SUPFAM" id="SSF47616">
    <property type="entry name" value="GST C-terminal domain-like"/>
    <property type="match status" value="1"/>
</dbReference>
<sequence>MPKPLIIWTYDWVPGGKGSPRGHVRDIRLRWACEEAGIAYEVRTVPFDERGPEHFARQPFGQVPFLEDDGIVIFESGAALLHLAGKSDVLMPRDRQGAAETLQWIVAALNSIEMVTVPWWFIGLSTSGDNPLEGWMAMRLEHLEKVLATREWLAAGRFTAADILMADVLRIPKVRGFGTFPALGAYVERACARPAFRKAKDDQMAHFAAADTCRAEVPMK</sequence>
<dbReference type="Gene3D" id="3.40.30.10">
    <property type="entry name" value="Glutaredoxin"/>
    <property type="match status" value="1"/>
</dbReference>
<evidence type="ECO:0000259" key="2">
    <source>
        <dbReference type="PROSITE" id="PS50404"/>
    </source>
</evidence>
<dbReference type="PANTHER" id="PTHR44051:SF9">
    <property type="entry name" value="GLUTATHIONE S-TRANSFERASE 1"/>
    <property type="match status" value="1"/>
</dbReference>
<keyword evidence="4" id="KW-1185">Reference proteome</keyword>
<proteinExistence type="inferred from homology"/>
<dbReference type="Proteomes" id="UP001549076">
    <property type="component" value="Unassembled WGS sequence"/>
</dbReference>
<keyword evidence="3" id="KW-0808">Transferase</keyword>
<dbReference type="GO" id="GO:0004364">
    <property type="term" value="F:glutathione transferase activity"/>
    <property type="evidence" value="ECO:0007669"/>
    <property type="project" value="UniProtKB-EC"/>
</dbReference>
<dbReference type="SUPFAM" id="SSF52833">
    <property type="entry name" value="Thioredoxin-like"/>
    <property type="match status" value="1"/>
</dbReference>
<dbReference type="PROSITE" id="PS50404">
    <property type="entry name" value="GST_NTER"/>
    <property type="match status" value="1"/>
</dbReference>
<comment type="caution">
    <text evidence="3">The sequence shown here is derived from an EMBL/GenBank/DDBJ whole genome shotgun (WGS) entry which is preliminary data.</text>
</comment>
<dbReference type="EC" id="2.5.1.18" evidence="3"/>
<feature type="domain" description="GST N-terminal" evidence="2">
    <location>
        <begin position="13"/>
        <end position="91"/>
    </location>
</feature>
<evidence type="ECO:0000313" key="4">
    <source>
        <dbReference type="Proteomes" id="UP001549076"/>
    </source>
</evidence>
<dbReference type="CDD" id="cd03046">
    <property type="entry name" value="GST_N_GTT1_like"/>
    <property type="match status" value="1"/>
</dbReference>
<evidence type="ECO:0000256" key="1">
    <source>
        <dbReference type="RuleBase" id="RU003494"/>
    </source>
</evidence>
<dbReference type="Gene3D" id="1.20.1050.10">
    <property type="match status" value="1"/>
</dbReference>
<dbReference type="InterPro" id="IPR004046">
    <property type="entry name" value="GST_C"/>
</dbReference>
<dbReference type="Pfam" id="PF00043">
    <property type="entry name" value="GST_C"/>
    <property type="match status" value="1"/>
</dbReference>
<dbReference type="InterPro" id="IPR036249">
    <property type="entry name" value="Thioredoxin-like_sf"/>
</dbReference>